<gene>
    <name evidence="2" type="ORF">MSPICULIGERA_LOCUS23696</name>
</gene>
<evidence type="ECO:0000313" key="2">
    <source>
        <dbReference type="EMBL" id="CAJ0585684.1"/>
    </source>
</evidence>
<keyword evidence="3" id="KW-1185">Reference proteome</keyword>
<organism evidence="2 3">
    <name type="scientific">Mesorhabditis spiculigera</name>
    <dbReference type="NCBI Taxonomy" id="96644"/>
    <lineage>
        <taxon>Eukaryota</taxon>
        <taxon>Metazoa</taxon>
        <taxon>Ecdysozoa</taxon>
        <taxon>Nematoda</taxon>
        <taxon>Chromadorea</taxon>
        <taxon>Rhabditida</taxon>
        <taxon>Rhabditina</taxon>
        <taxon>Rhabditomorpha</taxon>
        <taxon>Rhabditoidea</taxon>
        <taxon>Rhabditidae</taxon>
        <taxon>Mesorhabditinae</taxon>
        <taxon>Mesorhabditis</taxon>
    </lineage>
</organism>
<sequence length="98" mass="10737">MPVHTYMLDYTMFAFKDLKCKDKLGSSPSLKDQVNFRSGQARLFATSPRTIRKYVSPEGRKDACAMPVCAKPTSSTPSQARPPATIFCVEGPPLPRGG</sequence>
<dbReference type="EMBL" id="CATQJA010002706">
    <property type="protein sequence ID" value="CAJ0585684.1"/>
    <property type="molecule type" value="Genomic_DNA"/>
</dbReference>
<proteinExistence type="predicted"/>
<feature type="region of interest" description="Disordered" evidence="1">
    <location>
        <begin position="71"/>
        <end position="98"/>
    </location>
</feature>
<reference evidence="2" key="1">
    <citation type="submission" date="2023-06" db="EMBL/GenBank/DDBJ databases">
        <authorList>
            <person name="Delattre M."/>
        </authorList>
    </citation>
    <scope>NUCLEOTIDE SEQUENCE</scope>
    <source>
        <strain evidence="2">AF72</strain>
    </source>
</reference>
<accession>A0AA36DDD6</accession>
<feature type="non-terminal residue" evidence="2">
    <location>
        <position position="1"/>
    </location>
</feature>
<dbReference type="AlphaFoldDB" id="A0AA36DDD6"/>
<comment type="caution">
    <text evidence="2">The sequence shown here is derived from an EMBL/GenBank/DDBJ whole genome shotgun (WGS) entry which is preliminary data.</text>
</comment>
<protein>
    <submittedName>
        <fullName evidence="2">Uncharacterized protein</fullName>
    </submittedName>
</protein>
<dbReference type="Proteomes" id="UP001177023">
    <property type="component" value="Unassembled WGS sequence"/>
</dbReference>
<evidence type="ECO:0000313" key="3">
    <source>
        <dbReference type="Proteomes" id="UP001177023"/>
    </source>
</evidence>
<name>A0AA36DDD6_9BILA</name>
<evidence type="ECO:0000256" key="1">
    <source>
        <dbReference type="SAM" id="MobiDB-lite"/>
    </source>
</evidence>